<dbReference type="AlphaFoldDB" id="A0A1H7K175"/>
<dbReference type="GO" id="GO:0003700">
    <property type="term" value="F:DNA-binding transcription factor activity"/>
    <property type="evidence" value="ECO:0007669"/>
    <property type="project" value="InterPro"/>
</dbReference>
<dbReference type="PRINTS" id="PR00032">
    <property type="entry name" value="HTHARAC"/>
</dbReference>
<dbReference type="Gene3D" id="1.10.10.60">
    <property type="entry name" value="Homeodomain-like"/>
    <property type="match status" value="1"/>
</dbReference>
<keyword evidence="4" id="KW-1133">Transmembrane helix</keyword>
<dbReference type="GO" id="GO:0043565">
    <property type="term" value="F:sequence-specific DNA binding"/>
    <property type="evidence" value="ECO:0007669"/>
    <property type="project" value="InterPro"/>
</dbReference>
<proteinExistence type="predicted"/>
<dbReference type="PANTHER" id="PTHR43280:SF29">
    <property type="entry name" value="ARAC-FAMILY TRANSCRIPTIONAL REGULATOR"/>
    <property type="match status" value="1"/>
</dbReference>
<feature type="domain" description="HTH araC/xylS-type" evidence="5">
    <location>
        <begin position="242"/>
        <end position="351"/>
    </location>
</feature>
<dbReference type="InterPro" id="IPR018060">
    <property type="entry name" value="HTH_AraC"/>
</dbReference>
<dbReference type="InterPro" id="IPR018062">
    <property type="entry name" value="HTH_AraC-typ_CS"/>
</dbReference>
<dbReference type="SUPFAM" id="SSF46689">
    <property type="entry name" value="Homeodomain-like"/>
    <property type="match status" value="1"/>
</dbReference>
<protein>
    <submittedName>
        <fullName evidence="6">AraC-type DNA-binding protein</fullName>
    </submittedName>
</protein>
<evidence type="ECO:0000256" key="1">
    <source>
        <dbReference type="ARBA" id="ARBA00023015"/>
    </source>
</evidence>
<dbReference type="InterPro" id="IPR009057">
    <property type="entry name" value="Homeodomain-like_sf"/>
</dbReference>
<feature type="transmembrane region" description="Helical" evidence="4">
    <location>
        <begin position="161"/>
        <end position="181"/>
    </location>
</feature>
<dbReference type="RefSeq" id="WP_074866358.1">
    <property type="nucleotide sequence ID" value="NZ_FOAS01000005.1"/>
</dbReference>
<keyword evidence="3" id="KW-0804">Transcription</keyword>
<keyword evidence="4" id="KW-0472">Membrane</keyword>
<evidence type="ECO:0000256" key="2">
    <source>
        <dbReference type="ARBA" id="ARBA00023125"/>
    </source>
</evidence>
<dbReference type="Proteomes" id="UP000185766">
    <property type="component" value="Unassembled WGS sequence"/>
</dbReference>
<keyword evidence="1" id="KW-0805">Transcription regulation</keyword>
<evidence type="ECO:0000256" key="4">
    <source>
        <dbReference type="SAM" id="Phobius"/>
    </source>
</evidence>
<dbReference type="STRING" id="1429083.GCA_001885685_01321"/>
<feature type="transmembrane region" description="Helical" evidence="4">
    <location>
        <begin position="126"/>
        <end position="145"/>
    </location>
</feature>
<keyword evidence="2 6" id="KW-0238">DNA-binding</keyword>
<keyword evidence="7" id="KW-1185">Reference proteome</keyword>
<dbReference type="PROSITE" id="PS01124">
    <property type="entry name" value="HTH_ARAC_FAMILY_2"/>
    <property type="match status" value="1"/>
</dbReference>
<feature type="transmembrane region" description="Helical" evidence="4">
    <location>
        <begin position="63"/>
        <end position="84"/>
    </location>
</feature>
<evidence type="ECO:0000259" key="5">
    <source>
        <dbReference type="PROSITE" id="PS01124"/>
    </source>
</evidence>
<dbReference type="SMART" id="SM00342">
    <property type="entry name" value="HTH_ARAC"/>
    <property type="match status" value="1"/>
</dbReference>
<dbReference type="Pfam" id="PF12833">
    <property type="entry name" value="HTH_18"/>
    <property type="match status" value="1"/>
</dbReference>
<feature type="transmembrane region" description="Helical" evidence="4">
    <location>
        <begin position="96"/>
        <end position="120"/>
    </location>
</feature>
<reference evidence="6 7" key="1">
    <citation type="submission" date="2016-10" db="EMBL/GenBank/DDBJ databases">
        <authorList>
            <person name="de Groot N.N."/>
        </authorList>
    </citation>
    <scope>NUCLEOTIDE SEQUENCE [LARGE SCALE GENOMIC DNA]</scope>
    <source>
        <strain evidence="6 7">JCM 19513</strain>
    </source>
</reference>
<evidence type="ECO:0000313" key="6">
    <source>
        <dbReference type="EMBL" id="SEK80170.1"/>
    </source>
</evidence>
<keyword evidence="4" id="KW-0812">Transmembrane</keyword>
<dbReference type="PANTHER" id="PTHR43280">
    <property type="entry name" value="ARAC-FAMILY TRANSCRIPTIONAL REGULATOR"/>
    <property type="match status" value="1"/>
</dbReference>
<sequence>MADALGASIDLMLRGGCLGLLLLVGLRLAAPPPAVSKRLCLLLVLSIAGYLFAGSSLLPALPWPLQVSLILLATIAPACFWLFAQALFDDAFTWRGYLWLPLLALAGLSVLMQCGGLPWLSVAQLAVVQHVLAGGLICHVLWLIWRGQGADLLEQRRHLRLWLGPGVGMYILLVLLVELGYGQNPEPPWLERLNLVGIGLVTLWLSLRLEALLALLSPVAASAARPESAATVAEPALTAEEQAALQRLQCAMDDEQLWARANLSLADLASHLGMPDYRLRQLINGALGQRNFNSYLNQFRIAAACTQLADPARQRLPILTIALDVGFASIGPFNRAFKAQQGMTPSEFRQNNLI</sequence>
<evidence type="ECO:0000256" key="3">
    <source>
        <dbReference type="ARBA" id="ARBA00023163"/>
    </source>
</evidence>
<dbReference type="PROSITE" id="PS00041">
    <property type="entry name" value="HTH_ARAC_FAMILY_1"/>
    <property type="match status" value="1"/>
</dbReference>
<feature type="transmembrane region" description="Helical" evidence="4">
    <location>
        <begin position="12"/>
        <end position="30"/>
    </location>
</feature>
<evidence type="ECO:0000313" key="7">
    <source>
        <dbReference type="Proteomes" id="UP000185766"/>
    </source>
</evidence>
<dbReference type="GO" id="GO:0009893">
    <property type="term" value="P:positive regulation of metabolic process"/>
    <property type="evidence" value="ECO:0007669"/>
    <property type="project" value="UniProtKB-ARBA"/>
</dbReference>
<gene>
    <name evidence="6" type="ORF">SAMN05216214_105106</name>
</gene>
<organism evidence="6 7">
    <name type="scientific">Atopomonas hussainii</name>
    <dbReference type="NCBI Taxonomy" id="1429083"/>
    <lineage>
        <taxon>Bacteria</taxon>
        <taxon>Pseudomonadati</taxon>
        <taxon>Pseudomonadota</taxon>
        <taxon>Gammaproteobacteria</taxon>
        <taxon>Pseudomonadales</taxon>
        <taxon>Pseudomonadaceae</taxon>
        <taxon>Atopomonas</taxon>
    </lineage>
</organism>
<feature type="transmembrane region" description="Helical" evidence="4">
    <location>
        <begin position="39"/>
        <end position="57"/>
    </location>
</feature>
<feature type="transmembrane region" description="Helical" evidence="4">
    <location>
        <begin position="193"/>
        <end position="216"/>
    </location>
</feature>
<dbReference type="InterPro" id="IPR020449">
    <property type="entry name" value="Tscrpt_reg_AraC-type_HTH"/>
</dbReference>
<dbReference type="EMBL" id="FOAS01000005">
    <property type="protein sequence ID" value="SEK80170.1"/>
    <property type="molecule type" value="Genomic_DNA"/>
</dbReference>
<name>A0A1H7K175_9GAMM</name>
<accession>A0A1H7K175</accession>